<proteinExistence type="predicted"/>
<dbReference type="EMBL" id="JAYMYQ010000003">
    <property type="protein sequence ID" value="KAK7344314.1"/>
    <property type="molecule type" value="Genomic_DNA"/>
</dbReference>
<evidence type="ECO:0000313" key="3">
    <source>
        <dbReference type="Proteomes" id="UP001367508"/>
    </source>
</evidence>
<keyword evidence="1" id="KW-1133">Transmembrane helix</keyword>
<keyword evidence="1" id="KW-0472">Membrane</keyword>
<keyword evidence="1" id="KW-0812">Transmembrane</keyword>
<comment type="caution">
    <text evidence="2">The sequence shown here is derived from an EMBL/GenBank/DDBJ whole genome shotgun (WGS) entry which is preliminary data.</text>
</comment>
<feature type="transmembrane region" description="Helical" evidence="1">
    <location>
        <begin position="41"/>
        <end position="57"/>
    </location>
</feature>
<evidence type="ECO:0000256" key="1">
    <source>
        <dbReference type="SAM" id="Phobius"/>
    </source>
</evidence>
<gene>
    <name evidence="2" type="ORF">VNO77_13773</name>
</gene>
<dbReference type="AlphaFoldDB" id="A0AAN9QQH0"/>
<organism evidence="2 3">
    <name type="scientific">Canavalia gladiata</name>
    <name type="common">Sword bean</name>
    <name type="synonym">Dolichos gladiatus</name>
    <dbReference type="NCBI Taxonomy" id="3824"/>
    <lineage>
        <taxon>Eukaryota</taxon>
        <taxon>Viridiplantae</taxon>
        <taxon>Streptophyta</taxon>
        <taxon>Embryophyta</taxon>
        <taxon>Tracheophyta</taxon>
        <taxon>Spermatophyta</taxon>
        <taxon>Magnoliopsida</taxon>
        <taxon>eudicotyledons</taxon>
        <taxon>Gunneridae</taxon>
        <taxon>Pentapetalae</taxon>
        <taxon>rosids</taxon>
        <taxon>fabids</taxon>
        <taxon>Fabales</taxon>
        <taxon>Fabaceae</taxon>
        <taxon>Papilionoideae</taxon>
        <taxon>50 kb inversion clade</taxon>
        <taxon>NPAAA clade</taxon>
        <taxon>indigoferoid/millettioid clade</taxon>
        <taxon>Phaseoleae</taxon>
        <taxon>Canavalia</taxon>
    </lineage>
</organism>
<dbReference type="Proteomes" id="UP001367508">
    <property type="component" value="Unassembled WGS sequence"/>
</dbReference>
<name>A0AAN9QQH0_CANGL</name>
<sequence>MSQKEGEQENCIQCNSNLFNFYVTSCNVRCRYVLIFPFPDLLSSFFLLILPAIMNLLRNDELKTNEVLLSWYTVILFKQVDKDSNFNCINGKDFSREAKSVWLISNL</sequence>
<accession>A0AAN9QQH0</accession>
<evidence type="ECO:0000313" key="2">
    <source>
        <dbReference type="EMBL" id="KAK7344314.1"/>
    </source>
</evidence>
<keyword evidence="3" id="KW-1185">Reference proteome</keyword>
<reference evidence="2 3" key="1">
    <citation type="submission" date="2024-01" db="EMBL/GenBank/DDBJ databases">
        <title>The genomes of 5 underutilized Papilionoideae crops provide insights into root nodulation and disease resistanc.</title>
        <authorList>
            <person name="Jiang F."/>
        </authorList>
    </citation>
    <scope>NUCLEOTIDE SEQUENCE [LARGE SCALE GENOMIC DNA]</scope>
    <source>
        <strain evidence="2">LVBAO_FW01</strain>
        <tissue evidence="2">Leaves</tissue>
    </source>
</reference>
<protein>
    <submittedName>
        <fullName evidence="2">Uncharacterized protein</fullName>
    </submittedName>
</protein>